<dbReference type="Proteomes" id="UP000006757">
    <property type="component" value="Unassembled WGS sequence"/>
</dbReference>
<name>K1WQK5_TRIAC</name>
<keyword evidence="3" id="KW-1185">Reference proteome</keyword>
<protein>
    <submittedName>
        <fullName evidence="2">Uncharacterized protein</fullName>
    </submittedName>
</protein>
<comment type="caution">
    <text evidence="2">The sequence shown here is derived from an EMBL/GenBank/DDBJ whole genome shotgun (WGS) entry which is preliminary data.</text>
</comment>
<proteinExistence type="predicted"/>
<accession>K1WQK5</accession>
<evidence type="ECO:0000313" key="2">
    <source>
        <dbReference type="EMBL" id="EKD03329.1"/>
    </source>
</evidence>
<evidence type="ECO:0000256" key="1">
    <source>
        <dbReference type="SAM" id="MobiDB-lite"/>
    </source>
</evidence>
<feature type="region of interest" description="Disordered" evidence="1">
    <location>
        <begin position="17"/>
        <end position="134"/>
    </location>
</feature>
<organism evidence="2 3">
    <name type="scientific">Trichosporon asahii var. asahii (strain CBS 8904)</name>
    <name type="common">Yeast</name>
    <dbReference type="NCBI Taxonomy" id="1220162"/>
    <lineage>
        <taxon>Eukaryota</taxon>
        <taxon>Fungi</taxon>
        <taxon>Dikarya</taxon>
        <taxon>Basidiomycota</taxon>
        <taxon>Agaricomycotina</taxon>
        <taxon>Tremellomycetes</taxon>
        <taxon>Trichosporonales</taxon>
        <taxon>Trichosporonaceae</taxon>
        <taxon>Trichosporon</taxon>
    </lineage>
</organism>
<feature type="region of interest" description="Disordered" evidence="1">
    <location>
        <begin position="270"/>
        <end position="306"/>
    </location>
</feature>
<sequence length="306" mass="33326">MALPLCYSERELRLHRRNRRRAELEQPILSPGAGPAPPPATGATPQGSHPYRRPSRSSATPTPDLGTRAALEAVADLQDEAQGSASKLHPKGEDKAGDAVAVAGEASLSDAESTSVTSGAGDEPTSELEQDNGAISSARQRIDYLALAAGEKTVNIRLRTAKWEYTADEATVRRLNTRRHGPGAKVIKRICLPMPRRAVRKVAAGKKTVSLRLRILVPPDTPFPSSDQVFVRAYPQNEAPFTFGREDLEGKQKEEWDDWVGWVDSVRSDRLGHTTSTSRRPELDPASAAAPEQPSTRPRFSFSKLP</sequence>
<dbReference type="InParanoid" id="K1WQK5"/>
<evidence type="ECO:0000313" key="3">
    <source>
        <dbReference type="Proteomes" id="UP000006757"/>
    </source>
</evidence>
<gene>
    <name evidence="2" type="ORF">A1Q2_02358</name>
</gene>
<dbReference type="EMBL" id="AMBO01000259">
    <property type="protein sequence ID" value="EKD03329.1"/>
    <property type="molecule type" value="Genomic_DNA"/>
</dbReference>
<reference evidence="2 3" key="1">
    <citation type="journal article" date="2012" name="Eukaryot. Cell">
        <title>Genome sequence of the Trichosporon asahii environmental strain CBS 8904.</title>
        <authorList>
            <person name="Yang R.Y."/>
            <person name="Li H.T."/>
            <person name="Zhu H."/>
            <person name="Zhou G.P."/>
            <person name="Wang M."/>
            <person name="Wang L."/>
        </authorList>
    </citation>
    <scope>NUCLEOTIDE SEQUENCE [LARGE SCALE GENOMIC DNA]</scope>
    <source>
        <strain evidence="2 3">CBS 8904</strain>
    </source>
</reference>
<dbReference type="AlphaFoldDB" id="K1WQK5"/>
<dbReference type="HOGENOM" id="CLU_909696_0_0_1"/>